<dbReference type="SUPFAM" id="SSF54975">
    <property type="entry name" value="Acylphosphatase/BLUF domain-like"/>
    <property type="match status" value="1"/>
</dbReference>
<proteinExistence type="inferred from homology"/>
<dbReference type="InterPro" id="IPR020456">
    <property type="entry name" value="Acylphosphatase"/>
</dbReference>
<dbReference type="EMBL" id="PXYT01000001">
    <property type="protein sequence ID" value="PSR31839.1"/>
    <property type="molecule type" value="Genomic_DNA"/>
</dbReference>
<organism evidence="8 9">
    <name type="scientific">Sulfobacillus benefaciens</name>
    <dbReference type="NCBI Taxonomy" id="453960"/>
    <lineage>
        <taxon>Bacteria</taxon>
        <taxon>Bacillati</taxon>
        <taxon>Bacillota</taxon>
        <taxon>Clostridia</taxon>
        <taxon>Eubacteriales</taxon>
        <taxon>Clostridiales Family XVII. Incertae Sedis</taxon>
        <taxon>Sulfobacillus</taxon>
    </lineage>
</organism>
<dbReference type="AlphaFoldDB" id="A0A2T2XBH0"/>
<evidence type="ECO:0000259" key="7">
    <source>
        <dbReference type="PROSITE" id="PS51160"/>
    </source>
</evidence>
<evidence type="ECO:0000256" key="3">
    <source>
        <dbReference type="ARBA" id="ARBA00015991"/>
    </source>
</evidence>
<name>A0A2T2XBH0_9FIRM</name>
<comment type="similarity">
    <text evidence="1 6">Belongs to the acylphosphatase family.</text>
</comment>
<evidence type="ECO:0000256" key="1">
    <source>
        <dbReference type="ARBA" id="ARBA00005614"/>
    </source>
</evidence>
<feature type="domain" description="Acylphosphatase-like" evidence="7">
    <location>
        <begin position="5"/>
        <end position="92"/>
    </location>
</feature>
<feature type="active site" evidence="5">
    <location>
        <position position="20"/>
    </location>
</feature>
<dbReference type="PANTHER" id="PTHR47268:SF4">
    <property type="entry name" value="ACYLPHOSPHATASE"/>
    <property type="match status" value="1"/>
</dbReference>
<comment type="caution">
    <text evidence="8">The sequence shown here is derived from an EMBL/GenBank/DDBJ whole genome shotgun (WGS) entry which is preliminary data.</text>
</comment>
<feature type="active site" evidence="5">
    <location>
        <position position="38"/>
    </location>
</feature>
<dbReference type="PANTHER" id="PTHR47268">
    <property type="entry name" value="ACYLPHOSPHATASE"/>
    <property type="match status" value="1"/>
</dbReference>
<dbReference type="PROSITE" id="PS00150">
    <property type="entry name" value="ACYLPHOSPHATASE_1"/>
    <property type="match status" value="1"/>
</dbReference>
<evidence type="ECO:0000256" key="2">
    <source>
        <dbReference type="ARBA" id="ARBA00012150"/>
    </source>
</evidence>
<dbReference type="Proteomes" id="UP000242699">
    <property type="component" value="Unassembled WGS sequence"/>
</dbReference>
<dbReference type="Gene3D" id="3.30.70.100">
    <property type="match status" value="1"/>
</dbReference>
<comment type="catalytic activity">
    <reaction evidence="4 5">
        <text>an acyl phosphate + H2O = a carboxylate + phosphate + H(+)</text>
        <dbReference type="Rhea" id="RHEA:14965"/>
        <dbReference type="ChEBI" id="CHEBI:15377"/>
        <dbReference type="ChEBI" id="CHEBI:15378"/>
        <dbReference type="ChEBI" id="CHEBI:29067"/>
        <dbReference type="ChEBI" id="CHEBI:43474"/>
        <dbReference type="ChEBI" id="CHEBI:59918"/>
        <dbReference type="EC" id="3.6.1.7"/>
    </reaction>
</comment>
<evidence type="ECO:0000256" key="4">
    <source>
        <dbReference type="ARBA" id="ARBA00047645"/>
    </source>
</evidence>
<protein>
    <recommendedName>
        <fullName evidence="3 5">acylphosphatase</fullName>
        <ecNumber evidence="2 5">3.6.1.7</ecNumber>
    </recommendedName>
</protein>
<evidence type="ECO:0000313" key="8">
    <source>
        <dbReference type="EMBL" id="PSR31839.1"/>
    </source>
</evidence>
<evidence type="ECO:0000313" key="9">
    <source>
        <dbReference type="Proteomes" id="UP000242699"/>
    </source>
</evidence>
<accession>A0A2T2XBH0</accession>
<dbReference type="InterPro" id="IPR001792">
    <property type="entry name" value="Acylphosphatase-like_dom"/>
</dbReference>
<evidence type="ECO:0000256" key="5">
    <source>
        <dbReference type="PROSITE-ProRule" id="PRU00520"/>
    </source>
</evidence>
<dbReference type="InterPro" id="IPR036046">
    <property type="entry name" value="Acylphosphatase-like_dom_sf"/>
</dbReference>
<dbReference type="Pfam" id="PF00708">
    <property type="entry name" value="Acylphosphatase"/>
    <property type="match status" value="1"/>
</dbReference>
<evidence type="ECO:0000256" key="6">
    <source>
        <dbReference type="RuleBase" id="RU004168"/>
    </source>
</evidence>
<keyword evidence="5" id="KW-0378">Hydrolase</keyword>
<sequence>MVRKRLRLEIVGRVQGVGFRQSTWDVAQRYGITGWVRNTEDRRCVRVEAEGEDEQLIRFLEWIRHGPPLARIDHISQQEVPVQRDQDFEIRQ</sequence>
<dbReference type="GO" id="GO:0003998">
    <property type="term" value="F:acylphosphatase activity"/>
    <property type="evidence" value="ECO:0007669"/>
    <property type="project" value="UniProtKB-EC"/>
</dbReference>
<dbReference type="EC" id="3.6.1.7" evidence="2 5"/>
<gene>
    <name evidence="8" type="ORF">C7B43_01055</name>
</gene>
<reference evidence="8 9" key="1">
    <citation type="journal article" date="2014" name="BMC Genomics">
        <title>Comparison of environmental and isolate Sulfobacillus genomes reveals diverse carbon, sulfur, nitrogen, and hydrogen metabolisms.</title>
        <authorList>
            <person name="Justice N.B."/>
            <person name="Norman A."/>
            <person name="Brown C.T."/>
            <person name="Singh A."/>
            <person name="Thomas B.C."/>
            <person name="Banfield J.F."/>
        </authorList>
    </citation>
    <scope>NUCLEOTIDE SEQUENCE [LARGE SCALE GENOMIC DNA]</scope>
    <source>
        <strain evidence="8">AMDSBA1</strain>
    </source>
</reference>
<dbReference type="PROSITE" id="PS51160">
    <property type="entry name" value="ACYLPHOSPHATASE_3"/>
    <property type="match status" value="1"/>
</dbReference>
<dbReference type="InterPro" id="IPR017968">
    <property type="entry name" value="Acylphosphatase_CS"/>
</dbReference>